<comment type="caution">
    <text evidence="2">The sequence shown here is derived from an EMBL/GenBank/DDBJ whole genome shotgun (WGS) entry which is preliminary data.</text>
</comment>
<reference evidence="2 3" key="1">
    <citation type="submission" date="2020-02" db="EMBL/GenBank/DDBJ databases">
        <authorList>
            <person name="Sun Q."/>
        </authorList>
    </citation>
    <scope>NUCLEOTIDE SEQUENCE [LARGE SCALE GENOMIC DNA]</scope>
    <source>
        <strain evidence="2 3">CCBAU 03386</strain>
    </source>
</reference>
<dbReference type="NCBIfam" id="TIGR02458">
    <property type="entry name" value="CbtA"/>
    <property type="match status" value="1"/>
</dbReference>
<keyword evidence="1" id="KW-0812">Transmembrane</keyword>
<accession>A0A7Y3SD98</accession>
<name>A0A7Y3SD98_9HYPH</name>
<feature type="transmembrane region" description="Helical" evidence="1">
    <location>
        <begin position="195"/>
        <end position="220"/>
    </location>
</feature>
<dbReference type="Proteomes" id="UP000519972">
    <property type="component" value="Unassembled WGS sequence"/>
</dbReference>
<keyword evidence="3" id="KW-1185">Reference proteome</keyword>
<dbReference type="Pfam" id="PF09490">
    <property type="entry name" value="CbtA"/>
    <property type="match status" value="1"/>
</dbReference>
<keyword evidence="1" id="KW-0472">Membrane</keyword>
<evidence type="ECO:0000313" key="2">
    <source>
        <dbReference type="EMBL" id="NNU41090.1"/>
    </source>
</evidence>
<feature type="transmembrane region" description="Helical" evidence="1">
    <location>
        <begin position="141"/>
        <end position="158"/>
    </location>
</feature>
<protein>
    <submittedName>
        <fullName evidence="2">Cobalt transporter subunit CbtA</fullName>
    </submittedName>
</protein>
<dbReference type="AlphaFoldDB" id="A0A7Y3SD98"/>
<dbReference type="RefSeq" id="WP_171378186.1">
    <property type="nucleotide sequence ID" value="NZ_JABFCN010000062.1"/>
</dbReference>
<gene>
    <name evidence="2" type="ORF">G9X64_32355</name>
</gene>
<organism evidence="2 3">
    <name type="scientific">Rhizobium sophorae</name>
    <dbReference type="NCBI Taxonomy" id="1535242"/>
    <lineage>
        <taxon>Bacteria</taxon>
        <taxon>Pseudomonadati</taxon>
        <taxon>Pseudomonadota</taxon>
        <taxon>Alphaproteobacteria</taxon>
        <taxon>Hyphomicrobiales</taxon>
        <taxon>Rhizobiaceae</taxon>
        <taxon>Rhizobium/Agrobacterium group</taxon>
        <taxon>Rhizobium</taxon>
    </lineage>
</organism>
<feature type="transmembrane region" description="Helical" evidence="1">
    <location>
        <begin position="165"/>
        <end position="183"/>
    </location>
</feature>
<dbReference type="EMBL" id="JABFCN010000062">
    <property type="protein sequence ID" value="NNU41090.1"/>
    <property type="molecule type" value="Genomic_DNA"/>
</dbReference>
<proteinExistence type="predicted"/>
<sequence>MNLFRSLVFSALLAGALTGIFASVLHLTTTVPLILKAEVYENTEAAGHHDAEHEHAADHQDVAPSALNRNSRTVVAMVLAYVGFALLMNASGEFSGGLATWKSGILWGAAGFLVFSLAPALGLPPELPGMPAADLGSRQVWWIGTAVMTAAAIATVYLSVGKTKWLIAAPLVTTPFLVGAPHLENVSTKIPSALHLQFVITTLLVSCASWLLLGAILGHLRSGRTPYHHRSMSSIRSDTV</sequence>
<evidence type="ECO:0000256" key="1">
    <source>
        <dbReference type="SAM" id="Phobius"/>
    </source>
</evidence>
<feature type="transmembrane region" description="Helical" evidence="1">
    <location>
        <begin position="104"/>
        <end position="121"/>
    </location>
</feature>
<feature type="transmembrane region" description="Helical" evidence="1">
    <location>
        <begin position="74"/>
        <end position="92"/>
    </location>
</feature>
<dbReference type="InterPro" id="IPR012666">
    <property type="entry name" value="CbtA_put"/>
</dbReference>
<keyword evidence="1" id="KW-1133">Transmembrane helix</keyword>
<evidence type="ECO:0000313" key="3">
    <source>
        <dbReference type="Proteomes" id="UP000519972"/>
    </source>
</evidence>